<name>A0AAD8NFX7_TARER</name>
<dbReference type="Proteomes" id="UP001229421">
    <property type="component" value="Unassembled WGS sequence"/>
</dbReference>
<proteinExistence type="predicted"/>
<evidence type="ECO:0000313" key="1">
    <source>
        <dbReference type="EMBL" id="KAK1414600.1"/>
    </source>
</evidence>
<reference evidence="1" key="1">
    <citation type="journal article" date="2023" name="bioRxiv">
        <title>Improved chromosome-level genome assembly for marigold (Tagetes erecta).</title>
        <authorList>
            <person name="Jiang F."/>
            <person name="Yuan L."/>
            <person name="Wang S."/>
            <person name="Wang H."/>
            <person name="Xu D."/>
            <person name="Wang A."/>
            <person name="Fan W."/>
        </authorList>
    </citation>
    <scope>NUCLEOTIDE SEQUENCE</scope>
    <source>
        <strain evidence="1">WSJ</strain>
        <tissue evidence="1">Leaf</tissue>
    </source>
</reference>
<protein>
    <submittedName>
        <fullName evidence="1">Uncharacterized protein</fullName>
    </submittedName>
</protein>
<comment type="caution">
    <text evidence="1">The sequence shown here is derived from an EMBL/GenBank/DDBJ whole genome shotgun (WGS) entry which is preliminary data.</text>
</comment>
<accession>A0AAD8NFX7</accession>
<keyword evidence="2" id="KW-1185">Reference proteome</keyword>
<sequence length="105" mass="11072">MASTTFIIFSLLATFVFFGTLQTTTARRLLFIPGNTGIPATLPVPSLPPFTPLPSLPPFPLTVPSLQLPPFTPPLPTIPNPLTTPSTVPPFTGIFTPPVAGTVHP</sequence>
<gene>
    <name evidence="1" type="ORF">QVD17_30347</name>
</gene>
<dbReference type="AlphaFoldDB" id="A0AAD8NFX7"/>
<dbReference type="EMBL" id="JAUHHV010000008">
    <property type="protein sequence ID" value="KAK1414600.1"/>
    <property type="molecule type" value="Genomic_DNA"/>
</dbReference>
<evidence type="ECO:0000313" key="2">
    <source>
        <dbReference type="Proteomes" id="UP001229421"/>
    </source>
</evidence>
<organism evidence="1 2">
    <name type="scientific">Tagetes erecta</name>
    <name type="common">African marigold</name>
    <dbReference type="NCBI Taxonomy" id="13708"/>
    <lineage>
        <taxon>Eukaryota</taxon>
        <taxon>Viridiplantae</taxon>
        <taxon>Streptophyta</taxon>
        <taxon>Embryophyta</taxon>
        <taxon>Tracheophyta</taxon>
        <taxon>Spermatophyta</taxon>
        <taxon>Magnoliopsida</taxon>
        <taxon>eudicotyledons</taxon>
        <taxon>Gunneridae</taxon>
        <taxon>Pentapetalae</taxon>
        <taxon>asterids</taxon>
        <taxon>campanulids</taxon>
        <taxon>Asterales</taxon>
        <taxon>Asteraceae</taxon>
        <taxon>Asteroideae</taxon>
        <taxon>Heliantheae alliance</taxon>
        <taxon>Tageteae</taxon>
        <taxon>Tagetes</taxon>
    </lineage>
</organism>